<organism evidence="6 7">
    <name type="scientific">Diaporthe vaccinii</name>
    <dbReference type="NCBI Taxonomy" id="105482"/>
    <lineage>
        <taxon>Eukaryota</taxon>
        <taxon>Fungi</taxon>
        <taxon>Dikarya</taxon>
        <taxon>Ascomycota</taxon>
        <taxon>Pezizomycotina</taxon>
        <taxon>Sordariomycetes</taxon>
        <taxon>Sordariomycetidae</taxon>
        <taxon>Diaporthales</taxon>
        <taxon>Diaporthaceae</taxon>
        <taxon>Diaporthe</taxon>
        <taxon>Diaporthe eres species complex</taxon>
    </lineage>
</organism>
<dbReference type="InterPro" id="IPR008922">
    <property type="entry name" value="Di-copper_centre_dom_sf"/>
</dbReference>
<dbReference type="PANTHER" id="PTHR11474:SF125">
    <property type="entry name" value="N-ACETYL-6-HYDROXYTRYPTOPHAN OXIDASE IVOB-RELATED"/>
    <property type="match status" value="1"/>
</dbReference>
<dbReference type="InterPro" id="IPR050316">
    <property type="entry name" value="Tyrosinase/Hemocyanin"/>
</dbReference>
<dbReference type="PANTHER" id="PTHR11474">
    <property type="entry name" value="TYROSINASE FAMILY MEMBER"/>
    <property type="match status" value="1"/>
</dbReference>
<feature type="domain" description="Tyrosinase copper-binding" evidence="4">
    <location>
        <begin position="118"/>
        <end position="135"/>
    </location>
</feature>
<evidence type="ECO:0000259" key="4">
    <source>
        <dbReference type="PROSITE" id="PS00497"/>
    </source>
</evidence>
<evidence type="ECO:0000313" key="7">
    <source>
        <dbReference type="Proteomes" id="UP001600888"/>
    </source>
</evidence>
<feature type="signal peptide" evidence="3">
    <location>
        <begin position="1"/>
        <end position="23"/>
    </location>
</feature>
<evidence type="ECO:0000259" key="5">
    <source>
        <dbReference type="PROSITE" id="PS00498"/>
    </source>
</evidence>
<dbReference type="EMBL" id="JBAWTH010000069">
    <property type="protein sequence ID" value="KAL2280154.1"/>
    <property type="molecule type" value="Genomic_DNA"/>
</dbReference>
<keyword evidence="7" id="KW-1185">Reference proteome</keyword>
<evidence type="ECO:0000256" key="3">
    <source>
        <dbReference type="SAM" id="SignalP"/>
    </source>
</evidence>
<dbReference type="Proteomes" id="UP001600888">
    <property type="component" value="Unassembled WGS sequence"/>
</dbReference>
<sequence length="385" mass="42012">MYVRSVFLSAAWSLLWLAAPVSAGLYPEDAVDRLAAIGLDNLEHYLNNQSSTSKCTLETAVKRREWSDLSVSEREDYTKAVLCLQSLPARHDSAKVPGAKSRFDDFVAVHIALTPSVHGTANFLGWHRVYLWLYENALRDECGYKGYQPYNNWARYAADPAHSPIFNGNASSMSGNGAKFSYDGVFAGAGRIPPDEGGGCVTEGPFKNMSVNLGPIAAGSPSLKVPANPQRDGLGHNPRCLRRDVNRYSAAHTAANYTEALITNSSDVLTFQDRMQGSGLRDTLGVHIGGHYTIGGDPGGDFFVSPGDPAFYLHHGMIDRIWWIWQNQKLPSRLHEIAGGTTMGGFPPSKNGTLEDDIEYGVLGDKLKLKDALDTMAGSFCFIYV</sequence>
<gene>
    <name evidence="6" type="ORF">FJTKL_12767</name>
</gene>
<dbReference type="PROSITE" id="PS00497">
    <property type="entry name" value="TYROSINASE_1"/>
    <property type="match status" value="1"/>
</dbReference>
<dbReference type="SUPFAM" id="SSF48056">
    <property type="entry name" value="Di-copper centre-containing domain"/>
    <property type="match status" value="1"/>
</dbReference>
<dbReference type="Gene3D" id="1.10.1280.10">
    <property type="entry name" value="Di-copper center containing domain from catechol oxidase"/>
    <property type="match status" value="1"/>
</dbReference>
<proteinExistence type="predicted"/>
<keyword evidence="2" id="KW-0560">Oxidoreductase</keyword>
<dbReference type="Pfam" id="PF00264">
    <property type="entry name" value="Tyrosinase"/>
    <property type="match status" value="1"/>
</dbReference>
<dbReference type="PRINTS" id="PR00092">
    <property type="entry name" value="TYROSINASE"/>
</dbReference>
<accession>A0ABR4ECI4</accession>
<comment type="caution">
    <text evidence="6">The sequence shown here is derived from an EMBL/GenBank/DDBJ whole genome shotgun (WGS) entry which is preliminary data.</text>
</comment>
<feature type="domain" description="Tyrosinase copper-binding" evidence="5">
    <location>
        <begin position="308"/>
        <end position="319"/>
    </location>
</feature>
<evidence type="ECO:0000256" key="2">
    <source>
        <dbReference type="ARBA" id="ARBA00023002"/>
    </source>
</evidence>
<keyword evidence="3" id="KW-0732">Signal</keyword>
<keyword evidence="1" id="KW-0479">Metal-binding</keyword>
<protein>
    <recommendedName>
        <fullName evidence="4 5">Tyrosinase copper-binding domain-containing protein</fullName>
    </recommendedName>
</protein>
<feature type="chain" id="PRO_5046185505" description="Tyrosinase copper-binding domain-containing protein" evidence="3">
    <location>
        <begin position="24"/>
        <end position="385"/>
    </location>
</feature>
<name>A0ABR4ECI4_9PEZI</name>
<dbReference type="PROSITE" id="PS00498">
    <property type="entry name" value="TYROSINASE_2"/>
    <property type="match status" value="1"/>
</dbReference>
<dbReference type="InterPro" id="IPR002227">
    <property type="entry name" value="Tyrosinase_Cu-bd"/>
</dbReference>
<evidence type="ECO:0000256" key="1">
    <source>
        <dbReference type="ARBA" id="ARBA00022723"/>
    </source>
</evidence>
<reference evidence="6 7" key="1">
    <citation type="submission" date="2024-03" db="EMBL/GenBank/DDBJ databases">
        <title>A high-quality draft genome sequence of Diaporthe vaccinii, a causative agent of upright dieback and viscid rot disease in cranberry plants.</title>
        <authorList>
            <person name="Sarrasin M."/>
            <person name="Lang B.F."/>
            <person name="Burger G."/>
        </authorList>
    </citation>
    <scope>NUCLEOTIDE SEQUENCE [LARGE SCALE GENOMIC DNA]</scope>
    <source>
        <strain evidence="6 7">IS7</strain>
    </source>
</reference>
<evidence type="ECO:0000313" key="6">
    <source>
        <dbReference type="EMBL" id="KAL2280154.1"/>
    </source>
</evidence>